<comment type="function">
    <text evidence="1">Involved in nucleolar processing of pre-18S ribosomal RNA.</text>
</comment>
<gene>
    <name evidence="3" type="ORF">NP493_227g03005</name>
</gene>
<keyword evidence="1" id="KW-0687">Ribonucleoprotein</keyword>
<dbReference type="EMBL" id="JAODUO010000227">
    <property type="protein sequence ID" value="KAK2185670.1"/>
    <property type="molecule type" value="Genomic_DNA"/>
</dbReference>
<protein>
    <recommendedName>
        <fullName evidence="1">HEAT repeat-containing protein 1</fullName>
    </recommendedName>
</protein>
<name>A0AAD9P053_RIDPI</name>
<evidence type="ECO:0000313" key="3">
    <source>
        <dbReference type="EMBL" id="KAK2185670.1"/>
    </source>
</evidence>
<dbReference type="InterPro" id="IPR022125">
    <property type="entry name" value="U3snoRNP10_N"/>
</dbReference>
<evidence type="ECO:0000256" key="1">
    <source>
        <dbReference type="RuleBase" id="RU367065"/>
    </source>
</evidence>
<reference evidence="3" key="1">
    <citation type="journal article" date="2023" name="Mol. Biol. Evol.">
        <title>Third-Generation Sequencing Reveals the Adaptive Role of the Epigenome in Three Deep-Sea Polychaetes.</title>
        <authorList>
            <person name="Perez M."/>
            <person name="Aroh O."/>
            <person name="Sun Y."/>
            <person name="Lan Y."/>
            <person name="Juniper S.K."/>
            <person name="Young C.R."/>
            <person name="Angers B."/>
            <person name="Qian P.Y."/>
        </authorList>
    </citation>
    <scope>NUCLEOTIDE SEQUENCE</scope>
    <source>
        <strain evidence="3">R07B-5</strain>
    </source>
</reference>
<evidence type="ECO:0000313" key="4">
    <source>
        <dbReference type="Proteomes" id="UP001209878"/>
    </source>
</evidence>
<dbReference type="InterPro" id="IPR040191">
    <property type="entry name" value="UTP10"/>
</dbReference>
<feature type="domain" description="U3 small nucleolar RNA-associated protein 10 N-terminal" evidence="2">
    <location>
        <begin position="236"/>
        <end position="346"/>
    </location>
</feature>
<dbReference type="AlphaFoldDB" id="A0AAD9P053"/>
<dbReference type="GO" id="GO:0034455">
    <property type="term" value="C:t-UTP complex"/>
    <property type="evidence" value="ECO:0007669"/>
    <property type="project" value="TreeGrafter"/>
</dbReference>
<dbReference type="PANTHER" id="PTHR13457:SF1">
    <property type="entry name" value="HEAT REPEAT-CONTAINING PROTEIN 1"/>
    <property type="match status" value="1"/>
</dbReference>
<keyword evidence="1" id="KW-0539">Nucleus</keyword>
<sequence>MTSLARQLERLAVPYTQSLLGQDTRRVSLLFDPKEAANLDKEAVFALALSGLETLETVDPTFGEFEATLFNSASHNWERSLQTKEVNDQLDETVSQFLIQLSPYFLLRAAHKTLEWLIYKYHIHQFNIDSLLLCVLPYHETKIFVRVVQLLPISQPTNKWNWIHKAAIAGVPLARQTFVNHCRGDPGFFAFICEIIPKFIKCHGTDSQQLRAAIALFTCTMLGALQHKEEINERLLSVVMPHLIQGFKSRCVEYRASCCMVLSQLASVARLKESLLVSLLPVVTKRMPSGLAVEVLSCLTVICQTQTLRTLPKKSFKHICRTPGVVQLLTNLSHKYRISPLLRLWFDRLILAAAELRGGATYSSSEGSEGCGQVKPDYPHQLQLGLAEIAIDDELAKYLARSLMEALLECRQKLTPHDDQMTSRWQHLARQILTTFEHRFPAALEAALEQTLANHPADSALLSVLQEMMALTSMPLKYQLLPESGTCLLLGLSHAQPSMRLLALQQLERSFHDNQHVPGDFLEDVLLARLADDSVHVATATLNLGMKLAELIEKKKLQDGLLSVVRTRHALAKWKPVTTAALEIICSPAMDTVVPGLSVILLPYLLVTCGNEGADIQDARTILQSAGNMGDKFLQRIGPAWLREVSKMADRPSLEAATRLNCGLVHGLVGAVSERDGGILAQWVSCVLNEDVRSNRSTFLLICVLAELLRSSASRARSKGRSRMEKQVDSVEICSQLLRILTVLDDTKKQVESFTR</sequence>
<dbReference type="GO" id="GO:0030686">
    <property type="term" value="C:90S preribosome"/>
    <property type="evidence" value="ECO:0007669"/>
    <property type="project" value="TreeGrafter"/>
</dbReference>
<dbReference type="Pfam" id="PF12397">
    <property type="entry name" value="U3snoRNP10"/>
    <property type="match status" value="1"/>
</dbReference>
<comment type="similarity">
    <text evidence="1">Belongs to the HEATR1/UTP10 family.</text>
</comment>
<dbReference type="GO" id="GO:0032040">
    <property type="term" value="C:small-subunit processome"/>
    <property type="evidence" value="ECO:0007669"/>
    <property type="project" value="TreeGrafter"/>
</dbReference>
<comment type="subcellular location">
    <subcellularLocation>
        <location evidence="1">Nucleus</location>
        <location evidence="1">Nucleolus</location>
    </subcellularLocation>
</comment>
<comment type="caution">
    <text evidence="3">The sequence shown here is derived from an EMBL/GenBank/DDBJ whole genome shotgun (WGS) entry which is preliminary data.</text>
</comment>
<dbReference type="PANTHER" id="PTHR13457">
    <property type="entry name" value="BAP28"/>
    <property type="match status" value="1"/>
</dbReference>
<dbReference type="Gene3D" id="1.25.10.10">
    <property type="entry name" value="Leucine-rich Repeat Variant"/>
    <property type="match status" value="1"/>
</dbReference>
<proteinExistence type="inferred from homology"/>
<accession>A0AAD9P053</accession>
<dbReference type="GO" id="GO:0030515">
    <property type="term" value="F:snoRNA binding"/>
    <property type="evidence" value="ECO:0007669"/>
    <property type="project" value="TreeGrafter"/>
</dbReference>
<dbReference type="GO" id="GO:0045943">
    <property type="term" value="P:positive regulation of transcription by RNA polymerase I"/>
    <property type="evidence" value="ECO:0007669"/>
    <property type="project" value="TreeGrafter"/>
</dbReference>
<dbReference type="SUPFAM" id="SSF48371">
    <property type="entry name" value="ARM repeat"/>
    <property type="match status" value="1"/>
</dbReference>
<keyword evidence="1" id="KW-0690">Ribosome biogenesis</keyword>
<dbReference type="InterPro" id="IPR011989">
    <property type="entry name" value="ARM-like"/>
</dbReference>
<dbReference type="Proteomes" id="UP001209878">
    <property type="component" value="Unassembled WGS sequence"/>
</dbReference>
<dbReference type="GO" id="GO:0000462">
    <property type="term" value="P:maturation of SSU-rRNA from tricistronic rRNA transcript (SSU-rRNA, 5.8S rRNA, LSU-rRNA)"/>
    <property type="evidence" value="ECO:0007669"/>
    <property type="project" value="TreeGrafter"/>
</dbReference>
<keyword evidence="4" id="KW-1185">Reference proteome</keyword>
<dbReference type="InterPro" id="IPR016024">
    <property type="entry name" value="ARM-type_fold"/>
</dbReference>
<organism evidence="3 4">
    <name type="scientific">Ridgeia piscesae</name>
    <name type="common">Tubeworm</name>
    <dbReference type="NCBI Taxonomy" id="27915"/>
    <lineage>
        <taxon>Eukaryota</taxon>
        <taxon>Metazoa</taxon>
        <taxon>Spiralia</taxon>
        <taxon>Lophotrochozoa</taxon>
        <taxon>Annelida</taxon>
        <taxon>Polychaeta</taxon>
        <taxon>Sedentaria</taxon>
        <taxon>Canalipalpata</taxon>
        <taxon>Sabellida</taxon>
        <taxon>Siboglinidae</taxon>
        <taxon>Ridgeia</taxon>
    </lineage>
</organism>
<keyword evidence="1" id="KW-0698">rRNA processing</keyword>
<evidence type="ECO:0000259" key="2">
    <source>
        <dbReference type="Pfam" id="PF12397"/>
    </source>
</evidence>